<dbReference type="Gene3D" id="3.40.1800.20">
    <property type="match status" value="1"/>
</dbReference>
<keyword evidence="8" id="KW-0804">Transcription</keyword>
<dbReference type="Pfam" id="PF07776">
    <property type="entry name" value="zf-AD"/>
    <property type="match status" value="1"/>
</dbReference>
<dbReference type="Pfam" id="PF13912">
    <property type="entry name" value="zf-C2H2_6"/>
    <property type="match status" value="1"/>
</dbReference>
<feature type="domain" description="C2H2-type" evidence="13">
    <location>
        <begin position="695"/>
        <end position="722"/>
    </location>
</feature>
<dbReference type="SMART" id="SM00868">
    <property type="entry name" value="zf-AD"/>
    <property type="match status" value="1"/>
</dbReference>
<dbReference type="PaxDb" id="67767-A0A0J7L9P9"/>
<gene>
    <name evidence="15" type="ORF">RF55_380</name>
</gene>
<dbReference type="PROSITE" id="PS00028">
    <property type="entry name" value="ZINC_FINGER_C2H2_1"/>
    <property type="match status" value="4"/>
</dbReference>
<dbReference type="PANTHER" id="PTHR16515">
    <property type="entry name" value="PR DOMAIN ZINC FINGER PROTEIN"/>
    <property type="match status" value="1"/>
</dbReference>
<evidence type="ECO:0000256" key="9">
    <source>
        <dbReference type="ARBA" id="ARBA00023242"/>
    </source>
</evidence>
<evidence type="ECO:0000313" key="16">
    <source>
        <dbReference type="Proteomes" id="UP000036403"/>
    </source>
</evidence>
<evidence type="ECO:0000256" key="6">
    <source>
        <dbReference type="ARBA" id="ARBA00022833"/>
    </source>
</evidence>
<sequence>MQFERSSSILLNGLRRQRLQELLRIACVYLLTPLIFITLNFLYIYRCLVEIVLRIQFKEKFVGFLKGTDCVWAIEDAVSLSVINILMILEKAARNSNAIFLEDFKKLVNDRIVSKAAGTTFEKLFYRRSQKYGYYFWVRNEEIDLKNRIRWLECENADCDGSCEDVSSESFRRNLGSICNKSLPDDHTAAWEILVGKRCPRSRSRIEEGRLSPEECFDTDTCKIPMVFRVHHSLGDGVALLGLLLEAIADKNETKVLKIKNTILINGNETNCKEFISPLRNSEKNLPNQIRNLNEEIVRSYEKDILVASMPFTYMTLSRVLKDLQDHFYASLKCSKSVMIDSIKQKAKISINHMWLNFKDIFLKQVYEKIKEIVRLTIIILSAPKYLAQQAVRSMDENSLHGPPQTGEKIVSYWLEDDVDKSQKLLMKVREIRKSTGTRFGDVILAAFSASVHKYHLRKNTSIRWEFMRKTSMQKVCRLCLQPEQRDVTPLFRDDVNDDECRRLRLQITDLCSIVILQDDDLPKFICCKCKVKLRDAYEFVNLCKNSNNKLHECYEKNKHCQIKEVISLKEKGQKPKGRGRKYAGRTLRSARKSLRAYSEIAISSETYNTALSQNTLNVETAKSEPDDNDGSDLDLKIRETSLNERVTLDTNNVRCDELSGDSEKQYLCDVCSKTFASMSGLRLHLKSHYGIKPHTCQYCGKSFAIPSYKKRHEKIHTGDKHFVCHICSTAFASSNGLKYHLRTHTGEANYHCDTCGKSFVRYKYLKDHTFTHTGEKPYVCKLCGSAYSNSGSLFVHEKKCKSRHALDSQRDASKTVSVTIMV</sequence>
<comment type="similarity">
    <text evidence="2">Belongs to the krueppel C2H2-type zinc-finger protein family.</text>
</comment>
<comment type="subcellular location">
    <subcellularLocation>
        <location evidence="1">Nucleus</location>
    </subcellularLocation>
</comment>
<keyword evidence="3 11" id="KW-0479">Metal-binding</keyword>
<dbReference type="FunFam" id="3.30.160.60:FF:000193">
    <property type="entry name" value="Zinc finger protein 300"/>
    <property type="match status" value="1"/>
</dbReference>
<dbReference type="SUPFAM" id="SSF57716">
    <property type="entry name" value="Glucocorticoid receptor-like (DNA-binding domain)"/>
    <property type="match status" value="1"/>
</dbReference>
<evidence type="ECO:0000259" key="13">
    <source>
        <dbReference type="PROSITE" id="PS50157"/>
    </source>
</evidence>
<dbReference type="PROSITE" id="PS51915">
    <property type="entry name" value="ZAD"/>
    <property type="match status" value="1"/>
</dbReference>
<proteinExistence type="inferred from homology"/>
<evidence type="ECO:0000256" key="12">
    <source>
        <dbReference type="SAM" id="Phobius"/>
    </source>
</evidence>
<feature type="domain" description="ZAD" evidence="14">
    <location>
        <begin position="475"/>
        <end position="554"/>
    </location>
</feature>
<dbReference type="Gene3D" id="3.30.160.60">
    <property type="entry name" value="Classic Zinc Finger"/>
    <property type="match status" value="5"/>
</dbReference>
<evidence type="ECO:0000256" key="4">
    <source>
        <dbReference type="ARBA" id="ARBA00022737"/>
    </source>
</evidence>
<dbReference type="OrthoDB" id="8117402at2759"/>
<dbReference type="Proteomes" id="UP000036403">
    <property type="component" value="Unassembled WGS sequence"/>
</dbReference>
<keyword evidence="9" id="KW-0539">Nucleus</keyword>
<protein>
    <submittedName>
        <fullName evidence="15">Uncharacterized protein</fullName>
    </submittedName>
</protein>
<accession>A0A0J7L9P9</accession>
<dbReference type="PROSITE" id="PS50157">
    <property type="entry name" value="ZINC_FINGER_C2H2_2"/>
    <property type="match status" value="5"/>
</dbReference>
<dbReference type="FunFam" id="3.30.160.60:FF:000446">
    <property type="entry name" value="Zinc finger protein"/>
    <property type="match status" value="1"/>
</dbReference>
<dbReference type="GO" id="GO:0008270">
    <property type="term" value="F:zinc ion binding"/>
    <property type="evidence" value="ECO:0007669"/>
    <property type="project" value="UniProtKB-UniRule"/>
</dbReference>
<reference evidence="15 16" key="1">
    <citation type="submission" date="2015-04" db="EMBL/GenBank/DDBJ databases">
        <title>Lasius niger genome sequencing.</title>
        <authorList>
            <person name="Konorov E.A."/>
            <person name="Nikitin M.A."/>
            <person name="Kirill M.V."/>
            <person name="Chang P."/>
        </authorList>
    </citation>
    <scope>NUCLEOTIDE SEQUENCE [LARGE SCALE GENOMIC DNA]</scope>
    <source>
        <tissue evidence="15">Whole</tissue>
    </source>
</reference>
<dbReference type="InterPro" id="IPR013087">
    <property type="entry name" value="Znf_C2H2_type"/>
</dbReference>
<organism evidence="15 16">
    <name type="scientific">Lasius niger</name>
    <name type="common">Black garden ant</name>
    <dbReference type="NCBI Taxonomy" id="67767"/>
    <lineage>
        <taxon>Eukaryota</taxon>
        <taxon>Metazoa</taxon>
        <taxon>Ecdysozoa</taxon>
        <taxon>Arthropoda</taxon>
        <taxon>Hexapoda</taxon>
        <taxon>Insecta</taxon>
        <taxon>Pterygota</taxon>
        <taxon>Neoptera</taxon>
        <taxon>Endopterygota</taxon>
        <taxon>Hymenoptera</taxon>
        <taxon>Apocrita</taxon>
        <taxon>Aculeata</taxon>
        <taxon>Formicoidea</taxon>
        <taxon>Formicidae</taxon>
        <taxon>Formicinae</taxon>
        <taxon>Lasius</taxon>
        <taxon>Lasius</taxon>
    </lineage>
</organism>
<dbReference type="AlphaFoldDB" id="A0A0J7L9P9"/>
<dbReference type="GO" id="GO:0006355">
    <property type="term" value="P:regulation of DNA-templated transcription"/>
    <property type="evidence" value="ECO:0007669"/>
    <property type="project" value="UniProtKB-ARBA"/>
</dbReference>
<evidence type="ECO:0000256" key="2">
    <source>
        <dbReference type="ARBA" id="ARBA00006991"/>
    </source>
</evidence>
<dbReference type="Pfam" id="PF00096">
    <property type="entry name" value="zf-C2H2"/>
    <property type="match status" value="2"/>
</dbReference>
<evidence type="ECO:0000256" key="5">
    <source>
        <dbReference type="ARBA" id="ARBA00022771"/>
    </source>
</evidence>
<evidence type="ECO:0000256" key="7">
    <source>
        <dbReference type="ARBA" id="ARBA00023015"/>
    </source>
</evidence>
<feature type="domain" description="C2H2-type" evidence="13">
    <location>
        <begin position="751"/>
        <end position="778"/>
    </location>
</feature>
<dbReference type="STRING" id="67767.A0A0J7L9P9"/>
<evidence type="ECO:0000256" key="1">
    <source>
        <dbReference type="ARBA" id="ARBA00004123"/>
    </source>
</evidence>
<evidence type="ECO:0000259" key="14">
    <source>
        <dbReference type="PROSITE" id="PS51915"/>
    </source>
</evidence>
<evidence type="ECO:0000256" key="3">
    <source>
        <dbReference type="ARBA" id="ARBA00022723"/>
    </source>
</evidence>
<feature type="binding site" evidence="11">
    <location>
        <position position="527"/>
    </location>
    <ligand>
        <name>Zn(2+)</name>
        <dbReference type="ChEBI" id="CHEBI:29105"/>
    </ligand>
</feature>
<dbReference type="FunFam" id="3.30.160.60:FF:002343">
    <property type="entry name" value="Zinc finger protein 33A"/>
    <property type="match status" value="1"/>
</dbReference>
<dbReference type="GO" id="GO:0005634">
    <property type="term" value="C:nucleus"/>
    <property type="evidence" value="ECO:0007669"/>
    <property type="project" value="UniProtKB-SubCell"/>
</dbReference>
<keyword evidence="6 11" id="KW-0862">Zinc</keyword>
<dbReference type="InterPro" id="IPR012934">
    <property type="entry name" value="Znf_AD"/>
</dbReference>
<feature type="domain" description="C2H2-type" evidence="13">
    <location>
        <begin position="723"/>
        <end position="750"/>
    </location>
</feature>
<name>A0A0J7L9P9_LASNI</name>
<dbReference type="PANTHER" id="PTHR16515:SF57">
    <property type="entry name" value="ZINC FINGER PROTEIN 154-LIKE"/>
    <property type="match status" value="1"/>
</dbReference>
<dbReference type="EMBL" id="LBMM01000112">
    <property type="protein sequence ID" value="KMR04881.1"/>
    <property type="molecule type" value="Genomic_DNA"/>
</dbReference>
<keyword evidence="5 10" id="KW-0863">Zinc-finger</keyword>
<keyword evidence="12" id="KW-1133">Transmembrane helix</keyword>
<dbReference type="InterPro" id="IPR050331">
    <property type="entry name" value="Zinc_finger"/>
</dbReference>
<keyword evidence="16" id="KW-1185">Reference proteome</keyword>
<dbReference type="SUPFAM" id="SSF57667">
    <property type="entry name" value="beta-beta-alpha zinc fingers"/>
    <property type="match status" value="3"/>
</dbReference>
<dbReference type="InterPro" id="IPR036236">
    <property type="entry name" value="Znf_C2H2_sf"/>
</dbReference>
<feature type="binding site" evidence="11">
    <location>
        <position position="530"/>
    </location>
    <ligand>
        <name>Zn(2+)</name>
        <dbReference type="ChEBI" id="CHEBI:29105"/>
    </ligand>
</feature>
<evidence type="ECO:0000256" key="11">
    <source>
        <dbReference type="PROSITE-ProRule" id="PRU01263"/>
    </source>
</evidence>
<feature type="domain" description="C2H2-type" evidence="13">
    <location>
        <begin position="779"/>
        <end position="810"/>
    </location>
</feature>
<feature type="binding site" evidence="11">
    <location>
        <position position="480"/>
    </location>
    <ligand>
        <name>Zn(2+)</name>
        <dbReference type="ChEBI" id="CHEBI:29105"/>
    </ligand>
</feature>
<evidence type="ECO:0000256" key="8">
    <source>
        <dbReference type="ARBA" id="ARBA00023163"/>
    </source>
</evidence>
<comment type="caution">
    <text evidence="15">The sequence shown here is derived from an EMBL/GenBank/DDBJ whole genome shotgun (WGS) entry which is preliminary data.</text>
</comment>
<keyword evidence="12" id="KW-0812">Transmembrane</keyword>
<feature type="domain" description="C2H2-type" evidence="13">
    <location>
        <begin position="667"/>
        <end position="694"/>
    </location>
</feature>
<evidence type="ECO:0000256" key="10">
    <source>
        <dbReference type="PROSITE-ProRule" id="PRU00042"/>
    </source>
</evidence>
<keyword evidence="4" id="KW-0677">Repeat</keyword>
<dbReference type="SMART" id="SM00355">
    <property type="entry name" value="ZnF_C2H2"/>
    <property type="match status" value="5"/>
</dbReference>
<feature type="transmembrane region" description="Helical" evidence="12">
    <location>
        <begin position="21"/>
        <end position="45"/>
    </location>
</feature>
<feature type="binding site" evidence="11">
    <location>
        <position position="477"/>
    </location>
    <ligand>
        <name>Zn(2+)</name>
        <dbReference type="ChEBI" id="CHEBI:29105"/>
    </ligand>
</feature>
<keyword evidence="7" id="KW-0805">Transcription regulation</keyword>
<keyword evidence="12" id="KW-0472">Membrane</keyword>
<evidence type="ECO:0000313" key="15">
    <source>
        <dbReference type="EMBL" id="KMR04881.1"/>
    </source>
</evidence>